<feature type="domain" description="Thioesterase" evidence="2">
    <location>
        <begin position="5"/>
        <end position="226"/>
    </location>
</feature>
<name>A0AAW7AHA9_9STAP</name>
<evidence type="ECO:0000313" key="3">
    <source>
        <dbReference type="EMBL" id="MDK9866506.1"/>
    </source>
</evidence>
<evidence type="ECO:0000313" key="4">
    <source>
        <dbReference type="Proteomes" id="UP001174037"/>
    </source>
</evidence>
<reference evidence="3" key="1">
    <citation type="journal article" date="2023" name="Int. J. Mol. Sci.">
        <title>Antibiotic Resistance/Susceptibility Profiles of Staphylococcus equorum Strains from Cheese, and Genome Analysis for Antibiotic Resistance Genes.</title>
        <authorList>
            <person name="Vazquez L."/>
            <person name="Srednik M.E."/>
            <person name="Rodriguez J."/>
            <person name="Florez A.B."/>
            <person name="Mayo B."/>
        </authorList>
    </citation>
    <scope>NUCLEOTIDE SEQUENCE</scope>
    <source>
        <strain evidence="3">5A3I</strain>
    </source>
</reference>
<dbReference type="AlphaFoldDB" id="A0AAW7AHA9"/>
<comment type="similarity">
    <text evidence="1">Belongs to the thioesterase family.</text>
</comment>
<accession>A0AAW7AHA9</accession>
<dbReference type="SUPFAM" id="SSF53474">
    <property type="entry name" value="alpha/beta-Hydrolases"/>
    <property type="match status" value="1"/>
</dbReference>
<evidence type="ECO:0000256" key="1">
    <source>
        <dbReference type="ARBA" id="ARBA00007169"/>
    </source>
</evidence>
<comment type="caution">
    <text evidence="3">The sequence shown here is derived from an EMBL/GenBank/DDBJ whole genome shotgun (WGS) entry which is preliminary data.</text>
</comment>
<dbReference type="RefSeq" id="WP_285324062.1">
    <property type="nucleotide sequence ID" value="NZ_JARGCK010000009.1"/>
</dbReference>
<evidence type="ECO:0000259" key="2">
    <source>
        <dbReference type="Pfam" id="PF00975"/>
    </source>
</evidence>
<dbReference type="Pfam" id="PF00975">
    <property type="entry name" value="Thioesterase"/>
    <property type="match status" value="1"/>
</dbReference>
<dbReference type="EMBL" id="JARGCK010000009">
    <property type="protein sequence ID" value="MDK9866506.1"/>
    <property type="molecule type" value="Genomic_DNA"/>
</dbReference>
<dbReference type="PANTHER" id="PTHR11487">
    <property type="entry name" value="THIOESTERASE"/>
    <property type="match status" value="1"/>
</dbReference>
<protein>
    <submittedName>
        <fullName evidence="3">Thioesterase domain-containing protein</fullName>
    </submittedName>
</protein>
<dbReference type="InterPro" id="IPR012223">
    <property type="entry name" value="TEII"/>
</dbReference>
<dbReference type="InterPro" id="IPR029058">
    <property type="entry name" value="AB_hydrolase_fold"/>
</dbReference>
<gene>
    <name evidence="3" type="ORF">P1A27_11180</name>
</gene>
<reference evidence="3" key="2">
    <citation type="submission" date="2023-03" db="EMBL/GenBank/DDBJ databases">
        <authorList>
            <person name="Vazquez L."/>
            <person name="Rodriguez J."/>
            <person name="Mayo B."/>
            <person name="Florez A.B."/>
        </authorList>
    </citation>
    <scope>NUCLEOTIDE SEQUENCE</scope>
    <source>
        <strain evidence="3">5A3I</strain>
    </source>
</reference>
<dbReference type="PANTHER" id="PTHR11487:SF0">
    <property type="entry name" value="S-ACYL FATTY ACID SYNTHASE THIOESTERASE, MEDIUM CHAIN"/>
    <property type="match status" value="1"/>
</dbReference>
<dbReference type="Gene3D" id="3.40.50.1820">
    <property type="entry name" value="alpha/beta hydrolase"/>
    <property type="match status" value="1"/>
</dbReference>
<dbReference type="Proteomes" id="UP001174037">
    <property type="component" value="Unassembled WGS sequence"/>
</dbReference>
<proteinExistence type="inferred from homology"/>
<organism evidence="3 4">
    <name type="scientific">Staphylococcus equorum</name>
    <dbReference type="NCBI Taxonomy" id="246432"/>
    <lineage>
        <taxon>Bacteria</taxon>
        <taxon>Bacillati</taxon>
        <taxon>Bacillota</taxon>
        <taxon>Bacilli</taxon>
        <taxon>Bacillales</taxon>
        <taxon>Staphylococcaceae</taxon>
        <taxon>Staphylococcus</taxon>
    </lineage>
</organism>
<sequence length="231" mass="26968">MMNVTLFCIPFAGGNKFIFYPLKNKFHKDIDLKPLELPGHGERLNEQPLLTIEDMVDDLTNQIIKEKPEQYIILGYSLGAILAYEIYFRLHKSHHILPSHMILCACEPIGYAKHNNINNMSDFEFKKFIKDKGDTPEEVLNHKELWEIVEPALKNDFLAIDNYHNSYEKKKKMNTTLSIFVGKNDTIANHTLYKWSNLTSEHVEYKFFQGSHLFITDAYDQLSEEIKLVLN</sequence>
<dbReference type="GO" id="GO:0008610">
    <property type="term" value="P:lipid biosynthetic process"/>
    <property type="evidence" value="ECO:0007669"/>
    <property type="project" value="TreeGrafter"/>
</dbReference>
<dbReference type="InterPro" id="IPR001031">
    <property type="entry name" value="Thioesterase"/>
</dbReference>